<sequence>MRRKRLADKTHTRTVLGRAITVAFLLDGDLRSLNPSGTLVGCDRGACTWSRTTCHQVLGADPDAGGVNYHCRSNRRVRPDAAGPWNPDLAGPTIVESMTC</sequence>
<gene>
    <name evidence="1" type="ORF">WSS_A22188</name>
</gene>
<proteinExistence type="predicted"/>
<accession>K8XTT3</accession>
<protein>
    <submittedName>
        <fullName evidence="1">Uncharacterized protein</fullName>
    </submittedName>
</protein>
<dbReference type="Proteomes" id="UP000005951">
    <property type="component" value="Unassembled WGS sequence"/>
</dbReference>
<dbReference type="AlphaFoldDB" id="K8XTT3"/>
<comment type="caution">
    <text evidence="1">The sequence shown here is derived from an EMBL/GenBank/DDBJ whole genome shotgun (WGS) entry which is preliminary data.</text>
</comment>
<name>K8XTT3_RHOOP</name>
<evidence type="ECO:0000313" key="2">
    <source>
        <dbReference type="Proteomes" id="UP000005951"/>
    </source>
</evidence>
<evidence type="ECO:0000313" key="1">
    <source>
        <dbReference type="EMBL" id="EKT80475.1"/>
    </source>
</evidence>
<dbReference type="EMBL" id="AJYC02000069">
    <property type="protein sequence ID" value="EKT80475.1"/>
    <property type="molecule type" value="Genomic_DNA"/>
</dbReference>
<reference evidence="1 2" key="1">
    <citation type="journal article" date="2013" name="Genome Announc.">
        <title>Draft Genome Sequence of Rhodococcus opacus Strain M213 Shows a Diverse Catabolic Potential.</title>
        <authorList>
            <person name="Pathak A."/>
            <person name="Green S.J."/>
            <person name="Ogram A."/>
            <person name="Chauhan A."/>
        </authorList>
    </citation>
    <scope>NUCLEOTIDE SEQUENCE [LARGE SCALE GENOMIC DNA]</scope>
    <source>
        <strain evidence="1 2">M213</strain>
    </source>
</reference>
<organism evidence="1 2">
    <name type="scientific">Rhodococcus opacus M213</name>
    <dbReference type="NCBI Taxonomy" id="1129896"/>
    <lineage>
        <taxon>Bacteria</taxon>
        <taxon>Bacillati</taxon>
        <taxon>Actinomycetota</taxon>
        <taxon>Actinomycetes</taxon>
        <taxon>Mycobacteriales</taxon>
        <taxon>Nocardiaceae</taxon>
        <taxon>Rhodococcus</taxon>
    </lineage>
</organism>